<protein>
    <recommendedName>
        <fullName evidence="1">VAN3-binding protein-like auxin canalisation domain-containing protein</fullName>
    </recommendedName>
</protein>
<sequence>MAKMDMVVASVAAQCVEVMTAECNYLAYVISSIVHVRSTDHIMTLTVGAATFFLVRFKLILPPEVKQQQKPVESGTD</sequence>
<reference evidence="2 3" key="1">
    <citation type="journal article" date="2024" name="G3 (Bethesda)">
        <title>Genome assembly of Hibiscus sabdariffa L. provides insights into metabolisms of medicinal natural products.</title>
        <authorList>
            <person name="Kim T."/>
        </authorList>
    </citation>
    <scope>NUCLEOTIDE SEQUENCE [LARGE SCALE GENOMIC DNA]</scope>
    <source>
        <strain evidence="2">TK-2024</strain>
        <tissue evidence="2">Old leaves</tissue>
    </source>
</reference>
<evidence type="ECO:0000259" key="1">
    <source>
        <dbReference type="Pfam" id="PF05703"/>
    </source>
</evidence>
<evidence type="ECO:0000313" key="2">
    <source>
        <dbReference type="EMBL" id="KAK8552410.1"/>
    </source>
</evidence>
<feature type="domain" description="VAN3-binding protein-like auxin canalisation" evidence="1">
    <location>
        <begin position="1"/>
        <end position="51"/>
    </location>
</feature>
<evidence type="ECO:0000313" key="3">
    <source>
        <dbReference type="Proteomes" id="UP001472677"/>
    </source>
</evidence>
<dbReference type="Pfam" id="PF05703">
    <property type="entry name" value="Auxin_canalis"/>
    <property type="match status" value="1"/>
</dbReference>
<dbReference type="InterPro" id="IPR008546">
    <property type="entry name" value="VAN3-bd-like_auxin_canal"/>
</dbReference>
<accession>A0ABR2E5G5</accession>
<dbReference type="EMBL" id="JBBPBM010000020">
    <property type="protein sequence ID" value="KAK8552410.1"/>
    <property type="molecule type" value="Genomic_DNA"/>
</dbReference>
<organism evidence="2 3">
    <name type="scientific">Hibiscus sabdariffa</name>
    <name type="common">roselle</name>
    <dbReference type="NCBI Taxonomy" id="183260"/>
    <lineage>
        <taxon>Eukaryota</taxon>
        <taxon>Viridiplantae</taxon>
        <taxon>Streptophyta</taxon>
        <taxon>Embryophyta</taxon>
        <taxon>Tracheophyta</taxon>
        <taxon>Spermatophyta</taxon>
        <taxon>Magnoliopsida</taxon>
        <taxon>eudicotyledons</taxon>
        <taxon>Gunneridae</taxon>
        <taxon>Pentapetalae</taxon>
        <taxon>rosids</taxon>
        <taxon>malvids</taxon>
        <taxon>Malvales</taxon>
        <taxon>Malvaceae</taxon>
        <taxon>Malvoideae</taxon>
        <taxon>Hibiscus</taxon>
    </lineage>
</organism>
<keyword evidence="3" id="KW-1185">Reference proteome</keyword>
<proteinExistence type="predicted"/>
<comment type="caution">
    <text evidence="2">The sequence shown here is derived from an EMBL/GenBank/DDBJ whole genome shotgun (WGS) entry which is preliminary data.</text>
</comment>
<dbReference type="Proteomes" id="UP001472677">
    <property type="component" value="Unassembled WGS sequence"/>
</dbReference>
<name>A0ABR2E5G5_9ROSI</name>
<gene>
    <name evidence="2" type="ORF">V6N12_041005</name>
</gene>